<dbReference type="EMBL" id="NBTM02000001">
    <property type="protein sequence ID" value="PNL92091.1"/>
    <property type="molecule type" value="Genomic_DNA"/>
</dbReference>
<accession>A0A2J9PPV6</accession>
<gene>
    <name evidence="2" type="ORF">A6J77_007555</name>
</gene>
<dbReference type="RefSeq" id="WP_083069612.1">
    <property type="nucleotide sequence ID" value="NZ_JALXKY010000002.1"/>
</dbReference>
<organism evidence="2 3">
    <name type="scientific">Aerococcus viridans</name>
    <dbReference type="NCBI Taxonomy" id="1377"/>
    <lineage>
        <taxon>Bacteria</taxon>
        <taxon>Bacillati</taxon>
        <taxon>Bacillota</taxon>
        <taxon>Bacilli</taxon>
        <taxon>Lactobacillales</taxon>
        <taxon>Aerococcaceae</taxon>
        <taxon>Aerococcus</taxon>
    </lineage>
</organism>
<name>A0A2J9PPV6_9LACT</name>
<feature type="transmembrane region" description="Helical" evidence="1">
    <location>
        <begin position="102"/>
        <end position="127"/>
    </location>
</feature>
<keyword evidence="1" id="KW-1133">Transmembrane helix</keyword>
<dbReference type="AlphaFoldDB" id="A0A2J9PPV6"/>
<feature type="transmembrane region" description="Helical" evidence="1">
    <location>
        <begin position="21"/>
        <end position="46"/>
    </location>
</feature>
<reference evidence="3" key="1">
    <citation type="submission" date="2017-12" db="EMBL/GenBank/DDBJ databases">
        <title>FDA dAtabase for Regulatory Grade micrObial Sequences (FDA-ARGOS): Supporting development and validation of Infectious Disease Dx tests.</title>
        <authorList>
            <person name="Hoffmann M."/>
            <person name="Allard M."/>
            <person name="Evans P."/>
            <person name="Brown E."/>
            <person name="Tallon L."/>
            <person name="Sadzewicz L."/>
            <person name="Sengamalay N."/>
            <person name="Ott S."/>
            <person name="Godinez A."/>
            <person name="Nagaraj S."/>
            <person name="Vavikolanu K."/>
            <person name="Aluvathingal J."/>
            <person name="Nadendla S."/>
            <person name="Sichtig H."/>
        </authorList>
    </citation>
    <scope>NUCLEOTIDE SEQUENCE [LARGE SCALE GENOMIC DNA]</scope>
    <source>
        <strain evidence="3">FDAARGOS_249</strain>
    </source>
</reference>
<dbReference type="Proteomes" id="UP000192813">
    <property type="component" value="Unassembled WGS sequence"/>
</dbReference>
<sequence>MKNENNPLKEKTKIREKAVEQTNLALTFIRIIVVGIVLFFLSLFVIKVCVDLTENGDNVIWNVAFLTFLFLWVLLIVMLSASIAIAKYYAKDTFPNYCAKKILEACIQTFAGILIAGIVGTGAYIILNL</sequence>
<evidence type="ECO:0000256" key="1">
    <source>
        <dbReference type="SAM" id="Phobius"/>
    </source>
</evidence>
<proteinExistence type="predicted"/>
<keyword evidence="1" id="KW-0472">Membrane</keyword>
<protein>
    <submittedName>
        <fullName evidence="2">Uncharacterized protein</fullName>
    </submittedName>
</protein>
<evidence type="ECO:0000313" key="3">
    <source>
        <dbReference type="Proteomes" id="UP000192813"/>
    </source>
</evidence>
<comment type="caution">
    <text evidence="2">The sequence shown here is derived from an EMBL/GenBank/DDBJ whole genome shotgun (WGS) entry which is preliminary data.</text>
</comment>
<evidence type="ECO:0000313" key="2">
    <source>
        <dbReference type="EMBL" id="PNL92091.1"/>
    </source>
</evidence>
<keyword evidence="1" id="KW-0812">Transmembrane</keyword>
<feature type="transmembrane region" description="Helical" evidence="1">
    <location>
        <begin position="66"/>
        <end position="90"/>
    </location>
</feature>